<feature type="transmembrane region" description="Helical" evidence="1">
    <location>
        <begin position="397"/>
        <end position="422"/>
    </location>
</feature>
<evidence type="ECO:0000313" key="3">
    <source>
        <dbReference type="Proteomes" id="UP001549257"/>
    </source>
</evidence>
<feature type="transmembrane region" description="Helical" evidence="1">
    <location>
        <begin position="840"/>
        <end position="873"/>
    </location>
</feature>
<feature type="transmembrane region" description="Helical" evidence="1">
    <location>
        <begin position="518"/>
        <end position="542"/>
    </location>
</feature>
<dbReference type="InterPro" id="IPR050250">
    <property type="entry name" value="Macrolide_Exporter_MacB"/>
</dbReference>
<keyword evidence="1" id="KW-0472">Membrane</keyword>
<proteinExistence type="predicted"/>
<feature type="transmembrane region" description="Helical" evidence="1">
    <location>
        <begin position="42"/>
        <end position="62"/>
    </location>
</feature>
<feature type="transmembrane region" description="Helical" evidence="1">
    <location>
        <begin position="563"/>
        <end position="586"/>
    </location>
</feature>
<dbReference type="RefSeq" id="WP_354025765.1">
    <property type="nucleotide sequence ID" value="NZ_JBEPSJ010000004.1"/>
</dbReference>
<feature type="transmembrane region" description="Helical" evidence="1">
    <location>
        <begin position="893"/>
        <end position="917"/>
    </location>
</feature>
<evidence type="ECO:0000256" key="1">
    <source>
        <dbReference type="SAM" id="Phobius"/>
    </source>
</evidence>
<feature type="transmembrane region" description="Helical" evidence="1">
    <location>
        <begin position="800"/>
        <end position="819"/>
    </location>
</feature>
<organism evidence="2 3">
    <name type="scientific">Conyzicola nivalis</name>
    <dbReference type="NCBI Taxonomy" id="1477021"/>
    <lineage>
        <taxon>Bacteria</taxon>
        <taxon>Bacillati</taxon>
        <taxon>Actinomycetota</taxon>
        <taxon>Actinomycetes</taxon>
        <taxon>Micrococcales</taxon>
        <taxon>Microbacteriaceae</taxon>
        <taxon>Conyzicola</taxon>
    </lineage>
</organism>
<gene>
    <name evidence="2" type="ORF">ABIE21_003124</name>
</gene>
<feature type="transmembrane region" description="Helical" evidence="1">
    <location>
        <begin position="356"/>
        <end position="377"/>
    </location>
</feature>
<dbReference type="EMBL" id="JBEPSJ010000004">
    <property type="protein sequence ID" value="MET4583598.1"/>
    <property type="molecule type" value="Genomic_DNA"/>
</dbReference>
<sequence>MSGERVDRRRRPSSARARWGTRLRSLAASTGLLVRRRARRDAPLLVGWLALLCLAALIAVAVPRLVLDTVDRGARAAVAEVGADADLVVRAQVGDPDVSADYTSLPKIADIARLLPENLPDGLAGVSGAPSVSVLSPGIRLTRAVADPDAARVEAQFGLLGPDQSDGLTIVEGRLPAESADASEIEVVVSREAAEAASLTTGTVLDVPAPSVSTDGSDDAVSARVVGIVASAQPDSGTRCAPQWCDLPTMWAPDLQDSRTRGTVAQLTLLTTAEGLALVQPLSFDPIHASVRLPLHPERFTFALVTTVIDETDALEANAGFLAAGVGATVNVRTDFPDAMRSYGDRAAASVAQMSLMIASLFGALAAVMLLVSGLIVGRRSADLALERARGSSLGSVAVRGLAESLALAVFGVGAGVAVAALVAPGPFVDPSPLAVVCAIAVLAPAVRAALVAREAWSGRRQPANRRDRQLIAGRARVRRVVLEVTVVVLAVASLASVRSRGLVEARTEGTDPLLAASPLLLAVALTIVVLRLQPLAVRVAAAIAVRSRGAVGVLGAAHAMRSVAVLPLLALTLSVGLLLTGSLMVQTVREGQVDASWQRIGADARAEGVFDASTAGQARSEPGVTAASTQLVLTSVGVDSGAASALATMVAVDADFASVADLLPAGTVPDGSALDALAAAPTTDDSLPVLIDARLATRVDTDRLVVVVDQDRLTARVVGTFDGGPDGYLDAPFVYAELDTLSERLDEQLPASTLLVMGEGAAAAADSASGTTEAVSRTAWLEERRDQPLVQGVDRMTQLSAAAVALLAAIALVTTVASGSRSRSRSLSLLRTLGVRRGFGWLLAVAELAPLVVAALVGGAVASAAILFTVAPAIGLRILAGGLAEPALSVDAVTVVLVVAGGLALCAAAIVVDVVAHRRDRPGDVLRVGETT</sequence>
<keyword evidence="3" id="KW-1185">Reference proteome</keyword>
<dbReference type="PANTHER" id="PTHR30572:SF4">
    <property type="entry name" value="ABC TRANSPORTER PERMEASE YTRF"/>
    <property type="match status" value="1"/>
</dbReference>
<comment type="caution">
    <text evidence="2">The sequence shown here is derived from an EMBL/GenBank/DDBJ whole genome shotgun (WGS) entry which is preliminary data.</text>
</comment>
<reference evidence="2 3" key="1">
    <citation type="submission" date="2024-06" db="EMBL/GenBank/DDBJ databases">
        <title>Sorghum-associated microbial communities from plants grown in Nebraska, USA.</title>
        <authorList>
            <person name="Schachtman D."/>
        </authorList>
    </citation>
    <scope>NUCLEOTIDE SEQUENCE [LARGE SCALE GENOMIC DNA]</scope>
    <source>
        <strain evidence="2 3">2857</strain>
    </source>
</reference>
<keyword evidence="1" id="KW-1133">Transmembrane helix</keyword>
<dbReference type="Proteomes" id="UP001549257">
    <property type="component" value="Unassembled WGS sequence"/>
</dbReference>
<keyword evidence="1" id="KW-0812">Transmembrane</keyword>
<dbReference type="PANTHER" id="PTHR30572">
    <property type="entry name" value="MEMBRANE COMPONENT OF TRANSPORTER-RELATED"/>
    <property type="match status" value="1"/>
</dbReference>
<protein>
    <submittedName>
        <fullName evidence="2">ABC transport system permease protein</fullName>
    </submittedName>
</protein>
<feature type="transmembrane region" description="Helical" evidence="1">
    <location>
        <begin position="434"/>
        <end position="457"/>
    </location>
</feature>
<feature type="transmembrane region" description="Helical" evidence="1">
    <location>
        <begin position="478"/>
        <end position="498"/>
    </location>
</feature>
<evidence type="ECO:0000313" key="2">
    <source>
        <dbReference type="EMBL" id="MET4583598.1"/>
    </source>
</evidence>
<accession>A0ABV2QR97</accession>
<name>A0ABV2QR97_9MICO</name>